<proteinExistence type="predicted"/>
<comment type="caution">
    <text evidence="1">The sequence shown here is derived from an EMBL/GenBank/DDBJ whole genome shotgun (WGS) entry which is preliminary data.</text>
</comment>
<name>A0ABU6SVS3_9FABA</name>
<evidence type="ECO:0000313" key="1">
    <source>
        <dbReference type="EMBL" id="MED6140354.1"/>
    </source>
</evidence>
<evidence type="ECO:0000313" key="2">
    <source>
        <dbReference type="Proteomes" id="UP001341840"/>
    </source>
</evidence>
<sequence length="123" mass="14010">MEDLSMFQRPMSVALEYEKPETYGTVLIYPLDRLVECGSVDGIIISNFIQYNRYDCGTFVMKRMEEQLQEFMNEIISEILLSKSNKLIGKAIPGVIDATIHKPSAALQSPYVQVTTEELNKLK</sequence>
<accession>A0ABU6SVS3</accession>
<keyword evidence="2" id="KW-1185">Reference proteome</keyword>
<dbReference type="Proteomes" id="UP001341840">
    <property type="component" value="Unassembled WGS sequence"/>
</dbReference>
<gene>
    <name evidence="1" type="ORF">PIB30_092358</name>
</gene>
<organism evidence="1 2">
    <name type="scientific">Stylosanthes scabra</name>
    <dbReference type="NCBI Taxonomy" id="79078"/>
    <lineage>
        <taxon>Eukaryota</taxon>
        <taxon>Viridiplantae</taxon>
        <taxon>Streptophyta</taxon>
        <taxon>Embryophyta</taxon>
        <taxon>Tracheophyta</taxon>
        <taxon>Spermatophyta</taxon>
        <taxon>Magnoliopsida</taxon>
        <taxon>eudicotyledons</taxon>
        <taxon>Gunneridae</taxon>
        <taxon>Pentapetalae</taxon>
        <taxon>rosids</taxon>
        <taxon>fabids</taxon>
        <taxon>Fabales</taxon>
        <taxon>Fabaceae</taxon>
        <taxon>Papilionoideae</taxon>
        <taxon>50 kb inversion clade</taxon>
        <taxon>dalbergioids sensu lato</taxon>
        <taxon>Dalbergieae</taxon>
        <taxon>Pterocarpus clade</taxon>
        <taxon>Stylosanthes</taxon>
    </lineage>
</organism>
<protein>
    <submittedName>
        <fullName evidence="1">Uncharacterized protein</fullName>
    </submittedName>
</protein>
<reference evidence="1 2" key="1">
    <citation type="journal article" date="2023" name="Plants (Basel)">
        <title>Bridging the Gap: Combining Genomics and Transcriptomics Approaches to Understand Stylosanthes scabra, an Orphan Legume from the Brazilian Caatinga.</title>
        <authorList>
            <person name="Ferreira-Neto J.R.C."/>
            <person name="da Silva M.D."/>
            <person name="Binneck E."/>
            <person name="de Melo N.F."/>
            <person name="da Silva R.H."/>
            <person name="de Melo A.L.T.M."/>
            <person name="Pandolfi V."/>
            <person name="Bustamante F.O."/>
            <person name="Brasileiro-Vidal A.C."/>
            <person name="Benko-Iseppon A.M."/>
        </authorList>
    </citation>
    <scope>NUCLEOTIDE SEQUENCE [LARGE SCALE GENOMIC DNA]</scope>
    <source>
        <tissue evidence="1">Leaves</tissue>
    </source>
</reference>
<dbReference type="EMBL" id="JASCZI010062315">
    <property type="protein sequence ID" value="MED6140354.1"/>
    <property type="molecule type" value="Genomic_DNA"/>
</dbReference>